<dbReference type="Pfam" id="PF07687">
    <property type="entry name" value="M20_dimer"/>
    <property type="match status" value="1"/>
</dbReference>
<evidence type="ECO:0000259" key="5">
    <source>
        <dbReference type="Pfam" id="PF07687"/>
    </source>
</evidence>
<sequence length="326" mass="36837">MSDQEHIAVSKFRQYLRINTEQPNPQYYKCKDFLYEYAKEIGLKPWSYECVSGKPIVGMTLEGTDPSLPSVLLYSHTDVVPTFPDHWTYPPYDAHKDGEGKIYGRGTQDMKNEEIGSHDGIASEDDVYTLYYGQRCTWWVKVTCPGNPGHGSRFFENTPGPKLHSIIAKVTSVNITKVVGGVETNVIPPDFVAHFDLRITPTDDLIEMENLIAEWCKKAGPDVTYEFEQKLMNKTLTSTSKSDAWFSVFANVLEAEKCKYNTAISICGTDARYIRQLNIPAIGLSPMINTPILLHDHDEYLAENTFLKGLQLYVKIIEGLANVPKH</sequence>
<keyword evidence="4" id="KW-0862">Zinc</keyword>
<dbReference type="AlphaFoldDB" id="A0A915DBZ4"/>
<dbReference type="Gene3D" id="3.40.630.10">
    <property type="entry name" value="Zn peptidases"/>
    <property type="match status" value="1"/>
</dbReference>
<feature type="binding site" evidence="4">
    <location>
        <position position="76"/>
    </location>
    <ligand>
        <name>Zn(2+)</name>
        <dbReference type="ChEBI" id="CHEBI:29105"/>
        <label>1</label>
    </ligand>
</feature>
<dbReference type="InterPro" id="IPR011650">
    <property type="entry name" value="Peptidase_M20_dimer"/>
</dbReference>
<evidence type="ECO:0000256" key="3">
    <source>
        <dbReference type="PIRSR" id="PIRSR036696-1"/>
    </source>
</evidence>
<accession>A0A915DBZ4</accession>
<dbReference type="Proteomes" id="UP000887574">
    <property type="component" value="Unplaced"/>
</dbReference>
<reference evidence="7" key="1">
    <citation type="submission" date="2022-11" db="UniProtKB">
        <authorList>
            <consortium name="WormBaseParasite"/>
        </authorList>
    </citation>
    <scope>IDENTIFICATION</scope>
</reference>
<feature type="binding site" evidence="4">
    <location>
        <position position="114"/>
    </location>
    <ligand>
        <name>Zn(2+)</name>
        <dbReference type="ChEBI" id="CHEBI:29105"/>
        <label>2</label>
    </ligand>
</feature>
<dbReference type="InterPro" id="IPR036264">
    <property type="entry name" value="Bact_exopeptidase_dim_dom"/>
</dbReference>
<dbReference type="GO" id="GO:0046872">
    <property type="term" value="F:metal ion binding"/>
    <property type="evidence" value="ECO:0007669"/>
    <property type="project" value="UniProtKB-KW"/>
</dbReference>
<feature type="active site" evidence="3">
    <location>
        <position position="78"/>
    </location>
</feature>
<name>A0A915DBZ4_9BILA</name>
<evidence type="ECO:0000256" key="4">
    <source>
        <dbReference type="PIRSR" id="PIRSR036696-2"/>
    </source>
</evidence>
<feature type="binding site" evidence="4">
    <location>
        <position position="109"/>
    </location>
    <ligand>
        <name>Zn(2+)</name>
        <dbReference type="ChEBI" id="CHEBI:29105"/>
        <label>2</label>
    </ligand>
</feature>
<comment type="cofactor">
    <cofactor evidence="4">
        <name>Zn(2+)</name>
        <dbReference type="ChEBI" id="CHEBI:29105"/>
    </cofactor>
    <text evidence="4">Binds 2 Zn(2+) ions per subunit.</text>
</comment>
<dbReference type="PROSITE" id="PS00758">
    <property type="entry name" value="ARGE_DAPE_CPG2_1"/>
    <property type="match status" value="1"/>
</dbReference>
<dbReference type="Gene3D" id="1.10.150.900">
    <property type="match status" value="1"/>
</dbReference>
<dbReference type="InterPro" id="IPR001261">
    <property type="entry name" value="ArgE/DapE_CS"/>
</dbReference>
<dbReference type="InterPro" id="IPR002933">
    <property type="entry name" value="Peptidase_M20"/>
</dbReference>
<dbReference type="Gene3D" id="3.30.70.360">
    <property type="match status" value="1"/>
</dbReference>
<dbReference type="PANTHER" id="PTHR45892:SF1">
    <property type="entry name" value="AMINOACYLASE-1"/>
    <property type="match status" value="1"/>
</dbReference>
<keyword evidence="4" id="KW-0479">Metal-binding</keyword>
<evidence type="ECO:0000313" key="7">
    <source>
        <dbReference type="WBParaSite" id="jg18036"/>
    </source>
</evidence>
<dbReference type="WBParaSite" id="jg18036">
    <property type="protein sequence ID" value="jg18036"/>
    <property type="gene ID" value="jg18036"/>
</dbReference>
<keyword evidence="6" id="KW-1185">Reference proteome</keyword>
<evidence type="ECO:0000256" key="1">
    <source>
        <dbReference type="ARBA" id="ARBA00006247"/>
    </source>
</evidence>
<feature type="binding site" evidence="4">
    <location>
        <position position="295"/>
    </location>
    <ligand>
        <name>Zn(2+)</name>
        <dbReference type="ChEBI" id="CHEBI:29105"/>
        <label>2</label>
    </ligand>
</feature>
<proteinExistence type="inferred from homology"/>
<dbReference type="PIRSF" id="PIRSF036696">
    <property type="entry name" value="ACY-1"/>
    <property type="match status" value="1"/>
</dbReference>
<keyword evidence="2" id="KW-0378">Hydrolase</keyword>
<dbReference type="SUPFAM" id="SSF53187">
    <property type="entry name" value="Zn-dependent exopeptidases"/>
    <property type="match status" value="1"/>
</dbReference>
<feature type="domain" description="Peptidase M20 dimerisation" evidence="5">
    <location>
        <begin position="132"/>
        <end position="222"/>
    </location>
</feature>
<evidence type="ECO:0000313" key="6">
    <source>
        <dbReference type="Proteomes" id="UP000887574"/>
    </source>
</evidence>
<dbReference type="SUPFAM" id="SSF55031">
    <property type="entry name" value="Bacterial exopeptidase dimerisation domain"/>
    <property type="match status" value="1"/>
</dbReference>
<dbReference type="GO" id="GO:0004046">
    <property type="term" value="F:aminoacylase activity"/>
    <property type="evidence" value="ECO:0007669"/>
    <property type="project" value="TreeGrafter"/>
</dbReference>
<dbReference type="InterPro" id="IPR052083">
    <property type="entry name" value="Aminoacylase-1_M20A"/>
</dbReference>
<organism evidence="6 7">
    <name type="scientific">Ditylenchus dipsaci</name>
    <dbReference type="NCBI Taxonomy" id="166011"/>
    <lineage>
        <taxon>Eukaryota</taxon>
        <taxon>Metazoa</taxon>
        <taxon>Ecdysozoa</taxon>
        <taxon>Nematoda</taxon>
        <taxon>Chromadorea</taxon>
        <taxon>Rhabditida</taxon>
        <taxon>Tylenchina</taxon>
        <taxon>Tylenchomorpha</taxon>
        <taxon>Sphaerularioidea</taxon>
        <taxon>Anguinidae</taxon>
        <taxon>Anguininae</taxon>
        <taxon>Ditylenchus</taxon>
    </lineage>
</organism>
<comment type="similarity">
    <text evidence="1">Belongs to the peptidase M20A family.</text>
</comment>
<dbReference type="PANTHER" id="PTHR45892">
    <property type="entry name" value="AMINOACYLASE-1"/>
    <property type="match status" value="1"/>
</dbReference>
<feature type="active site" description="Proton acceptor" evidence="3">
    <location>
        <position position="113"/>
    </location>
</feature>
<dbReference type="Pfam" id="PF01546">
    <property type="entry name" value="Peptidase_M20"/>
    <property type="match status" value="1"/>
</dbReference>
<protein>
    <submittedName>
        <fullName evidence="7">Peptidase M20 dimerisation domain-containing protein</fullName>
    </submittedName>
</protein>
<feature type="binding site" evidence="4">
    <location>
        <position position="109"/>
    </location>
    <ligand>
        <name>Zn(2+)</name>
        <dbReference type="ChEBI" id="CHEBI:29105"/>
        <label>1</label>
    </ligand>
</feature>
<evidence type="ECO:0000256" key="2">
    <source>
        <dbReference type="ARBA" id="ARBA00022801"/>
    </source>
</evidence>